<dbReference type="NCBIfam" id="TIGR03666">
    <property type="entry name" value="Rv2061_F420"/>
    <property type="match status" value="1"/>
</dbReference>
<dbReference type="EMBL" id="CP113089">
    <property type="protein sequence ID" value="WAB82411.1"/>
    <property type="molecule type" value="Genomic_DNA"/>
</dbReference>
<dbReference type="InterPro" id="IPR012349">
    <property type="entry name" value="Split_barrel_FMN-bd"/>
</dbReference>
<name>A0A9E8MPD8_9MICO</name>
<dbReference type="EC" id="1.-.-.-" evidence="2"/>
<dbReference type="Proteomes" id="UP001164706">
    <property type="component" value="Chromosome"/>
</dbReference>
<keyword evidence="1 2" id="KW-0560">Oxidoreductase</keyword>
<dbReference type="SUPFAM" id="SSF50475">
    <property type="entry name" value="FMN-binding split barrel"/>
    <property type="match status" value="1"/>
</dbReference>
<evidence type="ECO:0000256" key="1">
    <source>
        <dbReference type="ARBA" id="ARBA00023002"/>
    </source>
</evidence>
<dbReference type="Gene3D" id="2.30.110.10">
    <property type="entry name" value="Electron Transport, Fmn-binding Protein, Chain A"/>
    <property type="match status" value="1"/>
</dbReference>
<dbReference type="GO" id="GO:0070967">
    <property type="term" value="F:coenzyme F420 binding"/>
    <property type="evidence" value="ECO:0007669"/>
    <property type="project" value="TreeGrafter"/>
</dbReference>
<sequence>MSTSAPSPLLALGDETYVLLTTTRRSGVDVPTAVWVGRDGDELIVTTAASAGKTKRIRHTSRVTLQACDRAGNPTAGAPVIEGRAVVDDSDAARVRLDALFAKKYGAAYKAIRAMSRLRGRSRSESVVLRIMEP</sequence>
<gene>
    <name evidence="2" type="ORF">OVN18_05250</name>
</gene>
<dbReference type="PANTHER" id="PTHR35176">
    <property type="entry name" value="HEME OXYGENASE HI_0854-RELATED"/>
    <property type="match status" value="1"/>
</dbReference>
<dbReference type="InterPro" id="IPR019965">
    <property type="entry name" value="PPOX_F420-dep_Rv2061_put"/>
</dbReference>
<evidence type="ECO:0000313" key="3">
    <source>
        <dbReference type="Proteomes" id="UP001164706"/>
    </source>
</evidence>
<dbReference type="PANTHER" id="PTHR35176:SF11">
    <property type="entry name" value="PYRIDOXAMINE 5'-PHOSPHATE OXIDASE FAMILY PROTEIN"/>
    <property type="match status" value="1"/>
</dbReference>
<reference evidence="2" key="1">
    <citation type="submission" date="2022-11" db="EMBL/GenBank/DDBJ databases">
        <title>Description of Microcella daejonensis nov. sp, isolated from riverside soil.</title>
        <authorList>
            <person name="Molina K.M."/>
            <person name="Kim S.B."/>
        </authorList>
    </citation>
    <scope>NUCLEOTIDE SEQUENCE</scope>
    <source>
        <strain evidence="2">MMS21-STM12</strain>
    </source>
</reference>
<evidence type="ECO:0000313" key="2">
    <source>
        <dbReference type="EMBL" id="WAB82411.1"/>
    </source>
</evidence>
<dbReference type="GO" id="GO:0016627">
    <property type="term" value="F:oxidoreductase activity, acting on the CH-CH group of donors"/>
    <property type="evidence" value="ECO:0007669"/>
    <property type="project" value="TreeGrafter"/>
</dbReference>
<dbReference type="InterPro" id="IPR052019">
    <property type="entry name" value="F420H2_bilvrd_red/Heme_oxyg"/>
</dbReference>
<dbReference type="GO" id="GO:0005829">
    <property type="term" value="C:cytosol"/>
    <property type="evidence" value="ECO:0007669"/>
    <property type="project" value="TreeGrafter"/>
</dbReference>
<dbReference type="KEGG" id="mdb:OVN18_05250"/>
<proteinExistence type="predicted"/>
<keyword evidence="3" id="KW-1185">Reference proteome</keyword>
<accession>A0A9E8MPD8</accession>
<organism evidence="2 3">
    <name type="scientific">Microcella daejeonensis</name>
    <dbReference type="NCBI Taxonomy" id="2994971"/>
    <lineage>
        <taxon>Bacteria</taxon>
        <taxon>Bacillati</taxon>
        <taxon>Actinomycetota</taxon>
        <taxon>Actinomycetes</taxon>
        <taxon>Micrococcales</taxon>
        <taxon>Microbacteriaceae</taxon>
        <taxon>Microcella</taxon>
    </lineage>
</organism>
<dbReference type="AlphaFoldDB" id="A0A9E8MPD8"/>
<dbReference type="RefSeq" id="WP_267782427.1">
    <property type="nucleotide sequence ID" value="NZ_CP113089.1"/>
</dbReference>
<protein>
    <submittedName>
        <fullName evidence="2">PPOX class F420-dependent oxidoreductase</fullName>
        <ecNumber evidence="2">1.-.-.-</ecNumber>
    </submittedName>
</protein>